<protein>
    <submittedName>
        <fullName evidence="1">Uncharacterized protein</fullName>
    </submittedName>
</protein>
<accession>A0A0K2TG61</accession>
<reference evidence="1" key="1">
    <citation type="submission" date="2014-05" db="EMBL/GenBank/DDBJ databases">
        <authorList>
            <person name="Chronopoulou M."/>
        </authorList>
    </citation>
    <scope>NUCLEOTIDE SEQUENCE</scope>
    <source>
        <tissue evidence="1">Whole organism</tissue>
    </source>
</reference>
<organism evidence="1">
    <name type="scientific">Lepeophtheirus salmonis</name>
    <name type="common">Salmon louse</name>
    <name type="synonym">Caligus salmonis</name>
    <dbReference type="NCBI Taxonomy" id="72036"/>
    <lineage>
        <taxon>Eukaryota</taxon>
        <taxon>Metazoa</taxon>
        <taxon>Ecdysozoa</taxon>
        <taxon>Arthropoda</taxon>
        <taxon>Crustacea</taxon>
        <taxon>Multicrustacea</taxon>
        <taxon>Hexanauplia</taxon>
        <taxon>Copepoda</taxon>
        <taxon>Siphonostomatoida</taxon>
        <taxon>Caligidae</taxon>
        <taxon>Lepeophtheirus</taxon>
    </lineage>
</organism>
<sequence>MHRYKRDPFY</sequence>
<proteinExistence type="predicted"/>
<evidence type="ECO:0000313" key="1">
    <source>
        <dbReference type="EMBL" id="CDW24577.1"/>
    </source>
</evidence>
<dbReference type="EMBL" id="HACA01007216">
    <property type="protein sequence ID" value="CDW24577.1"/>
    <property type="molecule type" value="Transcribed_RNA"/>
</dbReference>
<name>A0A0K2TG61_LEPSM</name>